<dbReference type="InterPro" id="IPR025738">
    <property type="entry name" value="BatD"/>
</dbReference>
<dbReference type="Proteomes" id="UP000552587">
    <property type="component" value="Unassembled WGS sequence"/>
</dbReference>
<dbReference type="EMBL" id="JACHTE010000004">
    <property type="protein sequence ID" value="MBB1088291.1"/>
    <property type="molecule type" value="Genomic_DNA"/>
</dbReference>
<dbReference type="PANTHER" id="PTHR40940:SF1">
    <property type="entry name" value="PROTEIN BATD"/>
    <property type="match status" value="1"/>
</dbReference>
<dbReference type="Pfam" id="PF13584">
    <property type="entry name" value="BatD"/>
    <property type="match status" value="1"/>
</dbReference>
<accession>A0A7W3YEK1</accession>
<evidence type="ECO:0000313" key="5">
    <source>
        <dbReference type="Proteomes" id="UP000552587"/>
    </source>
</evidence>
<evidence type="ECO:0000256" key="3">
    <source>
        <dbReference type="SAM" id="SignalP"/>
    </source>
</evidence>
<proteinExistence type="predicted"/>
<comment type="caution">
    <text evidence="4">The sequence shown here is derived from an EMBL/GenBank/DDBJ whole genome shotgun (WGS) entry which is preliminary data.</text>
</comment>
<keyword evidence="2" id="KW-1133">Transmembrane helix</keyword>
<gene>
    <name evidence="4" type="ORF">H4F99_07270</name>
</gene>
<keyword evidence="5" id="KW-1185">Reference proteome</keyword>
<feature type="region of interest" description="Disordered" evidence="1">
    <location>
        <begin position="452"/>
        <end position="475"/>
    </location>
</feature>
<name>A0A7W3YEK1_9GAMM</name>
<dbReference type="AlphaFoldDB" id="A0A7W3YEK1"/>
<feature type="signal peptide" evidence="3">
    <location>
        <begin position="1"/>
        <end position="23"/>
    </location>
</feature>
<feature type="transmembrane region" description="Helical" evidence="2">
    <location>
        <begin position="424"/>
        <end position="444"/>
    </location>
</feature>
<sequence length="571" mass="60677">MYRSLHSCLLLLGLLAMTCVVHAAPRAWLDRDRIELGETVTLNVEADLMSAAPDYGPLEGDFDVSGHSSRHSYVAGSNGTRTTTLFAVALRPRQDGVLTIPALQVGAERTAPLSLVVAPARVSAPGGARGDVFIESRADDTAPYVQQSVGWVVRLFSAVPIVSGTLDQPAPDGASLRRTGDDVQYSRTIDGRQYQVVERRFMLVPERSGSLSMPAATFEGRGTAGLFDDMFGSGRGSRLSARGDGTTLRVQAIPASAPQPWLPLHGLELRYRANPTRLLQGEAATLTIEAVADGATGAQMPDLVLPPIEGVQVFPEKAQVDERFVDGRPRTTVTRRFSLVPNRDGPVRLSGVGMAWWDVAAGKPRKTELPALDWTVDAAGRLPPSGQIAPTADAPAVGGDAAEAPSSPPIQLAATPATGDHGRVWMFAAVAFAMLWLITLLLALHWRSGRAGPTAPGAGLSGRSAGEHAPPAPGVLRKALDTGDFDDVARALCAAAIPPARDLDAVRQRLEDPDQRDAVDALQRARWADGDGPDARRRLRDAFAGGPRWRDVEGPATPALLAPLYPPSRTR</sequence>
<evidence type="ECO:0000313" key="4">
    <source>
        <dbReference type="EMBL" id="MBB1088291.1"/>
    </source>
</evidence>
<keyword evidence="2" id="KW-0472">Membrane</keyword>
<protein>
    <submittedName>
        <fullName evidence="4">BatD family protein</fullName>
    </submittedName>
</protein>
<evidence type="ECO:0000256" key="2">
    <source>
        <dbReference type="SAM" id="Phobius"/>
    </source>
</evidence>
<keyword evidence="3" id="KW-0732">Signal</keyword>
<evidence type="ECO:0000256" key="1">
    <source>
        <dbReference type="SAM" id="MobiDB-lite"/>
    </source>
</evidence>
<organism evidence="4 5">
    <name type="scientific">Marilutibacter penaei</name>
    <dbReference type="NCBI Taxonomy" id="2759900"/>
    <lineage>
        <taxon>Bacteria</taxon>
        <taxon>Pseudomonadati</taxon>
        <taxon>Pseudomonadota</taxon>
        <taxon>Gammaproteobacteria</taxon>
        <taxon>Lysobacterales</taxon>
        <taxon>Lysobacteraceae</taxon>
        <taxon>Marilutibacter</taxon>
    </lineage>
</organism>
<keyword evidence="2" id="KW-0812">Transmembrane</keyword>
<dbReference type="RefSeq" id="WP_182669059.1">
    <property type="nucleotide sequence ID" value="NZ_JACHTE010000004.1"/>
</dbReference>
<feature type="chain" id="PRO_5030617063" evidence="3">
    <location>
        <begin position="24"/>
        <end position="571"/>
    </location>
</feature>
<feature type="region of interest" description="Disordered" evidence="1">
    <location>
        <begin position="546"/>
        <end position="571"/>
    </location>
</feature>
<reference evidence="4 5" key="1">
    <citation type="submission" date="2020-07" db="EMBL/GenBank/DDBJ databases">
        <authorList>
            <person name="Xu S."/>
            <person name="Li A."/>
        </authorList>
    </citation>
    <scope>NUCLEOTIDE SEQUENCE [LARGE SCALE GENOMIC DNA]</scope>
    <source>
        <strain evidence="4 5">SG-8</strain>
    </source>
</reference>
<feature type="region of interest" description="Disordered" evidence="1">
    <location>
        <begin position="384"/>
        <end position="408"/>
    </location>
</feature>
<dbReference type="PANTHER" id="PTHR40940">
    <property type="entry name" value="PROTEIN BATD-RELATED"/>
    <property type="match status" value="1"/>
</dbReference>